<dbReference type="PANTHER" id="PTHR46497:SF1">
    <property type="entry name" value="THIOREDOXIN DOMAIN-CONTAINING PROTEIN 11"/>
    <property type="match status" value="1"/>
</dbReference>
<dbReference type="Gene3D" id="3.40.30.10">
    <property type="entry name" value="Glutaredoxin"/>
    <property type="match status" value="2"/>
</dbReference>
<feature type="transmembrane region" description="Helical" evidence="2">
    <location>
        <begin position="90"/>
        <end position="109"/>
    </location>
</feature>
<organism evidence="3 4">
    <name type="scientific">Mesorhabditis belari</name>
    <dbReference type="NCBI Taxonomy" id="2138241"/>
    <lineage>
        <taxon>Eukaryota</taxon>
        <taxon>Metazoa</taxon>
        <taxon>Ecdysozoa</taxon>
        <taxon>Nematoda</taxon>
        <taxon>Chromadorea</taxon>
        <taxon>Rhabditida</taxon>
        <taxon>Rhabditina</taxon>
        <taxon>Rhabditomorpha</taxon>
        <taxon>Rhabditoidea</taxon>
        <taxon>Rhabditidae</taxon>
        <taxon>Mesorhabditinae</taxon>
        <taxon>Mesorhabditis</taxon>
    </lineage>
</organism>
<name>A0AAF3EYT5_9BILA</name>
<accession>A0AAF3EYT5</accession>
<keyword evidence="3" id="KW-1185">Reference proteome</keyword>
<evidence type="ECO:0008006" key="5">
    <source>
        <dbReference type="Google" id="ProtNLM"/>
    </source>
</evidence>
<feature type="region of interest" description="Disordered" evidence="1">
    <location>
        <begin position="1"/>
        <end position="40"/>
    </location>
</feature>
<dbReference type="CDD" id="cd02981">
    <property type="entry name" value="PDI_b_family"/>
    <property type="match status" value="1"/>
</dbReference>
<keyword evidence="2" id="KW-0472">Membrane</keyword>
<keyword evidence="2" id="KW-1133">Transmembrane helix</keyword>
<keyword evidence="2" id="KW-0812">Transmembrane</keyword>
<sequence>MREEDQEEETEETSIEEEEQEEQQEQQEEEQEEEKSINEFAEEIVENCIEEALDEAITSLEIQDYWLNEEKSEEEESNSPPKTGIFRKEMIWRIFIALIVVYPSIFYVWSGGTTKTRQPYPPRPFFSNFSRQYVADFHSGDATAERLSSHNKITIVMYYAPWDRFSAAMRRPFEFVAREFVNEPQVRFVAINCFALAGECRRTYRLFSYPIIMAHAGASAISVYQGEYSADHFYRWVEDLLYPFDFLIDSQDIEQFVEKNLFSIIGYFPQNGKFPTSDLRRYLACAFQSNTGQRNRQDARFGVITNQKLAQSLDLSEGLPIVMKIREAAIMFHDEITSERIEEWLRENAKHDSALHWLTINKHNDLSSTYLDNLLTKFPTILLFDQQKPLAENELLKTFSEIAEEYWDCNQNTRVPIVQEIEPIDCQHSLTSKLTKDCCEMSWNEIQMKALCNGLRTCSSTNSPEKCSEKLTMWSKPSVETCPIIADVETVEILKICCEERFVKEEDPRLPEALWEERKKRREIASAMVCSRKRTHRKSKYKMKISSSSTDPLENLSVKSFACSYKNNTLQFGFIDSKHYSFFAQKWGLKTFLPTLMAIDSQQELFAVLEGVNKTNIRRFIIDFHDKVLDDYYLTEERRKSAFSHEAPKLEETIPGRSVLIERLTELTFRGAVENKTKIDTIVYFSGGSWHGASMVNLHIFHSISRIFLPAAQGLVRFYMIDTSRNELPYNYNFETYPAIVVFNGHSDDLSWKFPEDAPITVPNLFSFILSRCSHQLRLKIAFELLDRVSTPRALRRLNRHIHWLKTRIRSLRESQRQLKQLHHDPLHAHHNEVVLKKHVIQLRAARSMISAIQAERLTSNSSLFQIESLRASDLLTSIKMLPSLD</sequence>
<dbReference type="AlphaFoldDB" id="A0AAF3EYT5"/>
<evidence type="ECO:0000313" key="3">
    <source>
        <dbReference type="Proteomes" id="UP000887575"/>
    </source>
</evidence>
<dbReference type="Proteomes" id="UP000887575">
    <property type="component" value="Unassembled WGS sequence"/>
</dbReference>
<evidence type="ECO:0000313" key="4">
    <source>
        <dbReference type="WBParaSite" id="MBELARI_LOCUS19271"/>
    </source>
</evidence>
<proteinExistence type="predicted"/>
<evidence type="ECO:0000256" key="2">
    <source>
        <dbReference type="SAM" id="Phobius"/>
    </source>
</evidence>
<dbReference type="InterPro" id="IPR052792">
    <property type="entry name" value="Thioredoxin_dom-contain_11"/>
</dbReference>
<feature type="compositionally biased region" description="Acidic residues" evidence="1">
    <location>
        <begin position="1"/>
        <end position="33"/>
    </location>
</feature>
<evidence type="ECO:0000256" key="1">
    <source>
        <dbReference type="SAM" id="MobiDB-lite"/>
    </source>
</evidence>
<dbReference type="WBParaSite" id="MBELARI_LOCUS19271">
    <property type="protein sequence ID" value="MBELARI_LOCUS19271"/>
    <property type="gene ID" value="MBELARI_LOCUS19271"/>
</dbReference>
<reference evidence="4" key="1">
    <citation type="submission" date="2024-02" db="UniProtKB">
        <authorList>
            <consortium name="WormBaseParasite"/>
        </authorList>
    </citation>
    <scope>IDENTIFICATION</scope>
</reference>
<dbReference type="PANTHER" id="PTHR46497">
    <property type="entry name" value="THIOREDOXIN DOMAIN-CONTAINING PROTEIN 11"/>
    <property type="match status" value="1"/>
</dbReference>
<protein>
    <recommendedName>
        <fullName evidence="5">Thioredoxin domain-containing protein</fullName>
    </recommendedName>
</protein>
<dbReference type="SUPFAM" id="SSF52833">
    <property type="entry name" value="Thioredoxin-like"/>
    <property type="match status" value="2"/>
</dbReference>
<dbReference type="InterPro" id="IPR036249">
    <property type="entry name" value="Thioredoxin-like_sf"/>
</dbReference>